<accession>A0A1Y5Y4N9</accession>
<dbReference type="InterPro" id="IPR040632">
    <property type="entry name" value="Sulfotransfer_4"/>
</dbReference>
<name>A0A1Y5Y4N9_KIBAR</name>
<protein>
    <recommendedName>
        <fullName evidence="3">Sulfotransferase family protein</fullName>
    </recommendedName>
</protein>
<dbReference type="SUPFAM" id="SSF52540">
    <property type="entry name" value="P-loop containing nucleoside triphosphate hydrolases"/>
    <property type="match status" value="1"/>
</dbReference>
<dbReference type="InterPro" id="IPR027417">
    <property type="entry name" value="P-loop_NTPase"/>
</dbReference>
<dbReference type="EMBL" id="FWXV01000012">
    <property type="protein sequence ID" value="SMD25720.1"/>
    <property type="molecule type" value="Genomic_DNA"/>
</dbReference>
<evidence type="ECO:0000313" key="1">
    <source>
        <dbReference type="EMBL" id="SMD25720.1"/>
    </source>
</evidence>
<sequence length="246" mass="27301">MEPGQRRDQAGAGRLELTGRDQGKGTALLKLINAGLGRTGTTSLQVALERLGFGPCYHMFDIVGSQERLAQWEKIVCDGQSPDWPEVFDGYTSAVDGPPAIYYRQIVEAFPETKVVLTVRDAERWYQSTYETLYQFVANGQAPPPGSPPARLRRVVNTMVWDGLFDGRFADKDYAIEVYHNRNQEIVNTVHPDKLLVFDVKQGWEPLCAFLGVDVPAEDFPHANDTENMQQVIKRVASGTGPVSAG</sequence>
<evidence type="ECO:0008006" key="3">
    <source>
        <dbReference type="Google" id="ProtNLM"/>
    </source>
</evidence>
<gene>
    <name evidence="1" type="ORF">SAMN05661093_09301</name>
</gene>
<dbReference type="Proteomes" id="UP000192674">
    <property type="component" value="Unassembled WGS sequence"/>
</dbReference>
<reference evidence="1 2" key="1">
    <citation type="submission" date="2017-04" db="EMBL/GenBank/DDBJ databases">
        <authorList>
            <person name="Afonso C.L."/>
            <person name="Miller P.J."/>
            <person name="Scott M.A."/>
            <person name="Spackman E."/>
            <person name="Goraichik I."/>
            <person name="Dimitrov K.M."/>
            <person name="Suarez D.L."/>
            <person name="Swayne D.E."/>
        </authorList>
    </citation>
    <scope>NUCLEOTIDE SEQUENCE [LARGE SCALE GENOMIC DNA]</scope>
    <source>
        <strain evidence="1 2">DSM 43828</strain>
    </source>
</reference>
<dbReference type="Gene3D" id="3.40.50.300">
    <property type="entry name" value="P-loop containing nucleotide triphosphate hydrolases"/>
    <property type="match status" value="1"/>
</dbReference>
<dbReference type="Pfam" id="PF17784">
    <property type="entry name" value="Sulfotransfer_4"/>
    <property type="match status" value="1"/>
</dbReference>
<proteinExistence type="predicted"/>
<dbReference type="PANTHER" id="PTHR36978:SF4">
    <property type="entry name" value="P-LOOP CONTAINING NUCLEOSIDE TRIPHOSPHATE HYDROLASE PROTEIN"/>
    <property type="match status" value="1"/>
</dbReference>
<evidence type="ECO:0000313" key="2">
    <source>
        <dbReference type="Proteomes" id="UP000192674"/>
    </source>
</evidence>
<dbReference type="PANTHER" id="PTHR36978">
    <property type="entry name" value="P-LOOP CONTAINING NUCLEOTIDE TRIPHOSPHATE HYDROLASE"/>
    <property type="match status" value="1"/>
</dbReference>
<keyword evidence="2" id="KW-1185">Reference proteome</keyword>
<organism evidence="1 2">
    <name type="scientific">Kibdelosporangium aridum</name>
    <dbReference type="NCBI Taxonomy" id="2030"/>
    <lineage>
        <taxon>Bacteria</taxon>
        <taxon>Bacillati</taxon>
        <taxon>Actinomycetota</taxon>
        <taxon>Actinomycetes</taxon>
        <taxon>Pseudonocardiales</taxon>
        <taxon>Pseudonocardiaceae</taxon>
        <taxon>Kibdelosporangium</taxon>
    </lineage>
</organism>
<dbReference type="AlphaFoldDB" id="A0A1Y5Y4N9"/>